<comment type="catalytic activity">
    <reaction evidence="1">
        <text>S-ubiquitinyl-[E2 ubiquitin-conjugating enzyme]-L-cysteine + [acceptor protein]-L-lysine = [E2 ubiquitin-conjugating enzyme]-L-cysteine + N(6)-ubiquitinyl-[acceptor protein]-L-lysine.</text>
        <dbReference type="EC" id="2.3.2.27"/>
    </reaction>
</comment>
<keyword evidence="7" id="KW-0862">Zinc</keyword>
<evidence type="ECO:0000256" key="7">
    <source>
        <dbReference type="ARBA" id="ARBA00022833"/>
    </source>
</evidence>
<dbReference type="FunFam" id="3.30.40.10:FF:000504">
    <property type="entry name" value="E3 ubiquitin-protein ligase arkadia"/>
    <property type="match status" value="1"/>
</dbReference>
<dbReference type="InterPro" id="IPR045191">
    <property type="entry name" value="MBR1/2-like"/>
</dbReference>
<dbReference type="SUPFAM" id="SSF57850">
    <property type="entry name" value="RING/U-box"/>
    <property type="match status" value="1"/>
</dbReference>
<evidence type="ECO:0000259" key="9">
    <source>
        <dbReference type="PROSITE" id="PS50089"/>
    </source>
</evidence>
<dbReference type="EMBL" id="CP133619">
    <property type="protein sequence ID" value="WMV40330.1"/>
    <property type="molecule type" value="Genomic_DNA"/>
</dbReference>
<dbReference type="InterPro" id="IPR013083">
    <property type="entry name" value="Znf_RING/FYVE/PHD"/>
</dbReference>
<evidence type="ECO:0000256" key="1">
    <source>
        <dbReference type="ARBA" id="ARBA00000900"/>
    </source>
</evidence>
<dbReference type="Gene3D" id="3.30.40.10">
    <property type="entry name" value="Zinc/RING finger domain, C3HC4 (zinc finger)"/>
    <property type="match status" value="1"/>
</dbReference>
<dbReference type="GO" id="GO:0008270">
    <property type="term" value="F:zinc ion binding"/>
    <property type="evidence" value="ECO:0007669"/>
    <property type="project" value="UniProtKB-KW"/>
</dbReference>
<dbReference type="Proteomes" id="UP001234989">
    <property type="component" value="Chromosome 8"/>
</dbReference>
<evidence type="ECO:0000313" key="11">
    <source>
        <dbReference type="Proteomes" id="UP001234989"/>
    </source>
</evidence>
<evidence type="ECO:0000256" key="4">
    <source>
        <dbReference type="ARBA" id="ARBA00022723"/>
    </source>
</evidence>
<organism evidence="10 11">
    <name type="scientific">Solanum verrucosum</name>
    <dbReference type="NCBI Taxonomy" id="315347"/>
    <lineage>
        <taxon>Eukaryota</taxon>
        <taxon>Viridiplantae</taxon>
        <taxon>Streptophyta</taxon>
        <taxon>Embryophyta</taxon>
        <taxon>Tracheophyta</taxon>
        <taxon>Spermatophyta</taxon>
        <taxon>Magnoliopsida</taxon>
        <taxon>eudicotyledons</taxon>
        <taxon>Gunneridae</taxon>
        <taxon>Pentapetalae</taxon>
        <taxon>asterids</taxon>
        <taxon>lamiids</taxon>
        <taxon>Solanales</taxon>
        <taxon>Solanaceae</taxon>
        <taxon>Solanoideae</taxon>
        <taxon>Solaneae</taxon>
        <taxon>Solanum</taxon>
    </lineage>
</organism>
<dbReference type="AlphaFoldDB" id="A0AAF0U6I4"/>
<dbReference type="PROSITE" id="PS50089">
    <property type="entry name" value="ZF_RING_2"/>
    <property type="match status" value="1"/>
</dbReference>
<evidence type="ECO:0000256" key="5">
    <source>
        <dbReference type="ARBA" id="ARBA00022771"/>
    </source>
</evidence>
<dbReference type="SMART" id="SM00184">
    <property type="entry name" value="RING"/>
    <property type="match status" value="1"/>
</dbReference>
<keyword evidence="6" id="KW-0833">Ubl conjugation pathway</keyword>
<evidence type="ECO:0000313" key="10">
    <source>
        <dbReference type="EMBL" id="WMV40330.1"/>
    </source>
</evidence>
<keyword evidence="5 8" id="KW-0863">Zinc-finger</keyword>
<gene>
    <name evidence="10" type="ORF">MTR67_033715</name>
</gene>
<evidence type="ECO:0000256" key="3">
    <source>
        <dbReference type="ARBA" id="ARBA00022679"/>
    </source>
</evidence>
<name>A0AAF0U6I4_SOLVR</name>
<dbReference type="PANTHER" id="PTHR22937">
    <property type="entry name" value="E3 UBIQUITIN-PROTEIN LIGASE RNF165"/>
    <property type="match status" value="1"/>
</dbReference>
<feature type="domain" description="RING-type" evidence="9">
    <location>
        <begin position="43"/>
        <end position="84"/>
    </location>
</feature>
<accession>A0AAF0U6I4</accession>
<keyword evidence="11" id="KW-1185">Reference proteome</keyword>
<protein>
    <recommendedName>
        <fullName evidence="2">RING-type E3 ubiquitin transferase</fullName>
        <ecNumber evidence="2">2.3.2.27</ecNumber>
    </recommendedName>
</protein>
<dbReference type="InterPro" id="IPR001841">
    <property type="entry name" value="Znf_RING"/>
</dbReference>
<evidence type="ECO:0000256" key="2">
    <source>
        <dbReference type="ARBA" id="ARBA00012483"/>
    </source>
</evidence>
<evidence type="ECO:0000256" key="8">
    <source>
        <dbReference type="PROSITE-ProRule" id="PRU00175"/>
    </source>
</evidence>
<keyword evidence="4" id="KW-0479">Metal-binding</keyword>
<reference evidence="10" key="1">
    <citation type="submission" date="2023-08" db="EMBL/GenBank/DDBJ databases">
        <title>A de novo genome assembly of Solanum verrucosum Schlechtendal, a Mexican diploid species geographically isolated from the other diploid A-genome species in potato relatives.</title>
        <authorList>
            <person name="Hosaka K."/>
        </authorList>
    </citation>
    <scope>NUCLEOTIDE SEQUENCE</scope>
    <source>
        <tissue evidence="10">Young leaves</tissue>
    </source>
</reference>
<dbReference type="PANTHER" id="PTHR22937:SF136">
    <property type="entry name" value="RING-TYPE E3 UBIQUITIN TRANSFERASE"/>
    <property type="match status" value="1"/>
</dbReference>
<evidence type="ECO:0000256" key="6">
    <source>
        <dbReference type="ARBA" id="ARBA00022786"/>
    </source>
</evidence>
<sequence length="90" mass="9985">MGSVSTALSEEALSKCIRKSIYQAMPSEIGEFGSDENEDEVKCTICQEEYVIGDEIGRLECDHGYHVECVKHWLSLKNWCPICKASAAPS</sequence>
<proteinExistence type="predicted"/>
<dbReference type="Pfam" id="PF13639">
    <property type="entry name" value="zf-RING_2"/>
    <property type="match status" value="1"/>
</dbReference>
<keyword evidence="3" id="KW-0808">Transferase</keyword>
<dbReference type="EC" id="2.3.2.27" evidence="2"/>
<dbReference type="GO" id="GO:0061630">
    <property type="term" value="F:ubiquitin protein ligase activity"/>
    <property type="evidence" value="ECO:0007669"/>
    <property type="project" value="UniProtKB-EC"/>
</dbReference>